<dbReference type="PROSITE" id="PS00301">
    <property type="entry name" value="G_TR_1"/>
    <property type="match status" value="1"/>
</dbReference>
<dbReference type="InterPro" id="IPR050055">
    <property type="entry name" value="EF-Tu_GTPase"/>
</dbReference>
<evidence type="ECO:0000256" key="10">
    <source>
        <dbReference type="ARBA" id="ARBA00023134"/>
    </source>
</evidence>
<comment type="similarity">
    <text evidence="3 11 12">Belongs to the TRAFAC class translation factor GTPase superfamily. Classic translation factor GTPase family. EF-Tu/EF-1A subfamily.</text>
</comment>
<dbReference type="NCBIfam" id="TIGR00485">
    <property type="entry name" value="EF-Tu"/>
    <property type="match status" value="1"/>
</dbReference>
<dbReference type="CDD" id="cd03707">
    <property type="entry name" value="EFTU_III"/>
    <property type="match status" value="1"/>
</dbReference>
<dbReference type="NCBIfam" id="NF009372">
    <property type="entry name" value="PRK12735.1"/>
    <property type="match status" value="1"/>
</dbReference>
<keyword evidence="11" id="KW-0479">Metal-binding</keyword>
<dbReference type="PRINTS" id="PR00315">
    <property type="entry name" value="ELONGATNFCT"/>
</dbReference>
<dbReference type="Gene3D" id="3.40.50.300">
    <property type="entry name" value="P-loop containing nucleotide triphosphate hydrolases"/>
    <property type="match status" value="1"/>
</dbReference>
<dbReference type="GO" id="GO:0005525">
    <property type="term" value="F:GTP binding"/>
    <property type="evidence" value="ECO:0007669"/>
    <property type="project" value="UniProtKB-UniRule"/>
</dbReference>
<dbReference type="InterPro" id="IPR009000">
    <property type="entry name" value="Transl_B-barrel_sf"/>
</dbReference>
<dbReference type="GO" id="GO:0070125">
    <property type="term" value="P:mitochondrial translational elongation"/>
    <property type="evidence" value="ECO:0007669"/>
    <property type="project" value="TreeGrafter"/>
</dbReference>
<evidence type="ECO:0000256" key="5">
    <source>
        <dbReference type="ARBA" id="ARBA00022640"/>
    </source>
</evidence>
<dbReference type="GO" id="GO:0000287">
    <property type="term" value="F:magnesium ion binding"/>
    <property type="evidence" value="ECO:0007669"/>
    <property type="project" value="UniProtKB-UniRule"/>
</dbReference>
<dbReference type="InterPro" id="IPR009001">
    <property type="entry name" value="Transl_elong_EF1A/Init_IF2_C"/>
</dbReference>
<dbReference type="NCBIfam" id="NF000766">
    <property type="entry name" value="PRK00049.1"/>
    <property type="match status" value="1"/>
</dbReference>
<proteinExistence type="inferred from homology"/>
<dbReference type="InterPro" id="IPR031157">
    <property type="entry name" value="G_TR_CS"/>
</dbReference>
<keyword evidence="5 14" id="KW-0934">Plastid</keyword>
<keyword evidence="7 11" id="KW-0251">Elongation factor</keyword>
<dbReference type="GO" id="GO:0009507">
    <property type="term" value="C:chloroplast"/>
    <property type="evidence" value="ECO:0007669"/>
    <property type="project" value="UniProtKB-SubCell"/>
</dbReference>
<name>A0A1X9RQ07_9CHLO</name>
<dbReference type="FunFam" id="2.40.30.10:FF:000046">
    <property type="entry name" value="Elongation factor Tu"/>
    <property type="match status" value="1"/>
</dbReference>
<dbReference type="EMBL" id="KY509314">
    <property type="protein sequence ID" value="ARQ82236.1"/>
    <property type="molecule type" value="Genomic_DNA"/>
</dbReference>
<comment type="subcellular location">
    <subcellularLocation>
        <location evidence="2 11">Plastid</location>
        <location evidence="2 11">Chloroplast</location>
    </subcellularLocation>
</comment>
<evidence type="ECO:0000256" key="1">
    <source>
        <dbReference type="ARBA" id="ARBA00003982"/>
    </source>
</evidence>
<dbReference type="SUPFAM" id="SSF50465">
    <property type="entry name" value="EF-Tu/eEF-1alpha/eIF2-gamma C-terminal domain"/>
    <property type="match status" value="1"/>
</dbReference>
<evidence type="ECO:0000256" key="9">
    <source>
        <dbReference type="ARBA" id="ARBA00022917"/>
    </source>
</evidence>
<dbReference type="GO" id="GO:0003746">
    <property type="term" value="F:translation elongation factor activity"/>
    <property type="evidence" value="ECO:0007669"/>
    <property type="project" value="UniProtKB-UniRule"/>
</dbReference>
<accession>A0A1X9RQ07</accession>
<dbReference type="CDD" id="cd01884">
    <property type="entry name" value="EF_Tu"/>
    <property type="match status" value="1"/>
</dbReference>
<reference evidence="14" key="1">
    <citation type="journal article" date="2017" name="J. Phycol.">
        <title>Phylogenetic position of the coral symbiont Ostreobium (Ulvophyceae) inferred from chloroplast genome data.</title>
        <authorList>
            <person name="Verbruggen H."/>
            <person name="Marcelino V.R."/>
            <person name="Guiry M.D."/>
            <person name="Cremen M.C."/>
            <person name="Jackson C.J."/>
        </authorList>
    </citation>
    <scope>NUCLEOTIDE SEQUENCE</scope>
</reference>
<dbReference type="InterPro" id="IPR004161">
    <property type="entry name" value="EFTu-like_2"/>
</dbReference>
<dbReference type="Pfam" id="PF03143">
    <property type="entry name" value="GTP_EFTU_D3"/>
    <property type="match status" value="1"/>
</dbReference>
<evidence type="ECO:0000259" key="13">
    <source>
        <dbReference type="PROSITE" id="PS51722"/>
    </source>
</evidence>
<feature type="domain" description="Tr-type G" evidence="13">
    <location>
        <begin position="10"/>
        <end position="214"/>
    </location>
</feature>
<dbReference type="InterPro" id="IPR004541">
    <property type="entry name" value="Transl_elong_EFTu/EF1A_bac/org"/>
</dbReference>
<dbReference type="EC" id="3.6.5.3" evidence="11"/>
<protein>
    <recommendedName>
        <fullName evidence="4 11">Elongation factor Tu, chloroplastic</fullName>
        <shortName evidence="11">EF-Tu</shortName>
        <ecNumber evidence="11">3.6.5.3</ecNumber>
    </recommendedName>
</protein>
<dbReference type="InterPro" id="IPR033720">
    <property type="entry name" value="EFTU_2"/>
</dbReference>
<dbReference type="NCBIfam" id="TIGR00231">
    <property type="entry name" value="small_GTP"/>
    <property type="match status" value="1"/>
</dbReference>
<dbReference type="FunFam" id="2.40.30.10:FF:000001">
    <property type="entry name" value="Elongation factor Tu"/>
    <property type="match status" value="1"/>
</dbReference>
<comment type="catalytic activity">
    <reaction evidence="11">
        <text>GTP + H2O = GDP + phosphate + H(+)</text>
        <dbReference type="Rhea" id="RHEA:19669"/>
        <dbReference type="ChEBI" id="CHEBI:15377"/>
        <dbReference type="ChEBI" id="CHEBI:15378"/>
        <dbReference type="ChEBI" id="CHEBI:37565"/>
        <dbReference type="ChEBI" id="CHEBI:43474"/>
        <dbReference type="ChEBI" id="CHEBI:58189"/>
        <dbReference type="EC" id="3.6.5.3"/>
    </reaction>
</comment>
<dbReference type="NCBIfam" id="NF009373">
    <property type="entry name" value="PRK12736.1"/>
    <property type="match status" value="1"/>
</dbReference>
<dbReference type="Pfam" id="PF00009">
    <property type="entry name" value="GTP_EFTU"/>
    <property type="match status" value="1"/>
</dbReference>
<dbReference type="SUPFAM" id="SSF52540">
    <property type="entry name" value="P-loop containing nucleoside triphosphate hydrolases"/>
    <property type="match status" value="1"/>
</dbReference>
<comment type="function">
    <text evidence="11">GTP hydrolase that promotes the GTP-dependent binding of aminoacyl-tRNA to the A-site of ribosomes during protein biosynthesis.</text>
</comment>
<evidence type="ECO:0000256" key="7">
    <source>
        <dbReference type="ARBA" id="ARBA00022768"/>
    </source>
</evidence>
<keyword evidence="9 11" id="KW-0648">Protein biosynthesis</keyword>
<evidence type="ECO:0000256" key="11">
    <source>
        <dbReference type="HAMAP-Rule" id="MF_00118"/>
    </source>
</evidence>
<keyword evidence="11" id="KW-0460">Magnesium</keyword>
<dbReference type="InterPro" id="IPR004160">
    <property type="entry name" value="Transl_elong_EFTu/EF1A_C"/>
</dbReference>
<dbReference type="CDD" id="cd03697">
    <property type="entry name" value="EFTU_II"/>
    <property type="match status" value="1"/>
</dbReference>
<evidence type="ECO:0000256" key="2">
    <source>
        <dbReference type="ARBA" id="ARBA00004229"/>
    </source>
</evidence>
<gene>
    <name evidence="11 14" type="primary">tufA</name>
</gene>
<dbReference type="FunFam" id="3.40.50.300:FF:000003">
    <property type="entry name" value="Elongation factor Tu"/>
    <property type="match status" value="1"/>
</dbReference>
<dbReference type="HAMAP" id="MF_00118_B">
    <property type="entry name" value="EF_Tu_B"/>
    <property type="match status" value="1"/>
</dbReference>
<feature type="binding site" evidence="11">
    <location>
        <begin position="81"/>
        <end position="85"/>
    </location>
    <ligand>
        <name>GTP</name>
        <dbReference type="ChEBI" id="CHEBI:37565"/>
    </ligand>
</feature>
<dbReference type="SUPFAM" id="SSF50447">
    <property type="entry name" value="Translation proteins"/>
    <property type="match status" value="1"/>
</dbReference>
<evidence type="ECO:0000256" key="6">
    <source>
        <dbReference type="ARBA" id="ARBA00022741"/>
    </source>
</evidence>
<evidence type="ECO:0000256" key="8">
    <source>
        <dbReference type="ARBA" id="ARBA00022801"/>
    </source>
</evidence>
<dbReference type="InterPro" id="IPR027417">
    <property type="entry name" value="P-loop_NTPase"/>
</dbReference>
<feature type="binding site" evidence="11">
    <location>
        <begin position="19"/>
        <end position="26"/>
    </location>
    <ligand>
        <name>GTP</name>
        <dbReference type="ChEBI" id="CHEBI:37565"/>
    </ligand>
</feature>
<dbReference type="GO" id="GO:0005739">
    <property type="term" value="C:mitochondrion"/>
    <property type="evidence" value="ECO:0007669"/>
    <property type="project" value="TreeGrafter"/>
</dbReference>
<evidence type="ECO:0000313" key="14">
    <source>
        <dbReference type="EMBL" id="ARQ82236.1"/>
    </source>
</evidence>
<feature type="binding site" evidence="11">
    <location>
        <begin position="136"/>
        <end position="139"/>
    </location>
    <ligand>
        <name>GTP</name>
        <dbReference type="ChEBI" id="CHEBI:37565"/>
    </ligand>
</feature>
<organism evidence="14">
    <name type="scientific">Ostreobium sp. HV05042</name>
    <dbReference type="NCBI Taxonomy" id="1979227"/>
    <lineage>
        <taxon>Eukaryota</taxon>
        <taxon>Viridiplantae</taxon>
        <taxon>Chlorophyta</taxon>
        <taxon>core chlorophytes</taxon>
        <taxon>Ulvophyceae</taxon>
        <taxon>TCBD clade</taxon>
        <taxon>Bryopsidales</taxon>
        <taxon>Ostreobineae</taxon>
        <taxon>Ostreobiaceae</taxon>
        <taxon>Ostreobium</taxon>
    </lineage>
</organism>
<evidence type="ECO:0000256" key="12">
    <source>
        <dbReference type="RuleBase" id="RU000325"/>
    </source>
</evidence>
<comment type="function">
    <text evidence="1 12">This protein promotes the GTP-dependent binding of aminoacyl-tRNA to the A-site of ribosomes during protein biosynthesis.</text>
</comment>
<sequence length="409" mass="45025">MAREKFERSKPHVNIGTIGHVDHGKTTLTAAITMALAARGKAKARKYDDIDSAPEEKARGITINTAHVEYETEKRHYAHVDCPGHSDYVKNMITGAAQMDGAILVVSGADGPMPQTKEHILLAKQVGVPSIVVFLNKTDQVDDDELLELVELEVRETLNQYEFPGDEIPILSGSALLALEALIENPQIDENENQWVKKIYDLMDSVDNYIPLPDRETDKPFLMAVENVVSITGRGTVATGRVERGSLAVGEIIEIVGLQETKTTTVIGLEMFQKTLEQSVAGDNVGVLLRGIQKQEIQRGMVLAKPGSITPHIKFESQVYILTKEEGGRHTSFFAGYRPQFYVRTTDVTGKIDSFKADDNSEIKMVMPGDRIKMNVTLIQPVAIEKGMRFAIREGGRTVGAGVISNIIE</sequence>
<geneLocation type="chloroplast" evidence="14"/>
<keyword evidence="6 11" id="KW-0547">Nucleotide-binding</keyword>
<dbReference type="InterPro" id="IPR041709">
    <property type="entry name" value="EF-Tu_GTP-bd"/>
</dbReference>
<dbReference type="InterPro" id="IPR000795">
    <property type="entry name" value="T_Tr_GTP-bd_dom"/>
</dbReference>
<dbReference type="InterPro" id="IPR005225">
    <property type="entry name" value="Small_GTP-bd"/>
</dbReference>
<dbReference type="AlphaFoldDB" id="A0A1X9RQ07"/>
<keyword evidence="10 11" id="KW-0342">GTP-binding</keyword>
<evidence type="ECO:0000256" key="4">
    <source>
        <dbReference type="ARBA" id="ARBA00021392"/>
    </source>
</evidence>
<evidence type="ECO:0000256" key="3">
    <source>
        <dbReference type="ARBA" id="ARBA00007249"/>
    </source>
</evidence>
<dbReference type="PROSITE" id="PS51722">
    <property type="entry name" value="G_TR_2"/>
    <property type="match status" value="1"/>
</dbReference>
<keyword evidence="14" id="KW-0150">Chloroplast</keyword>
<keyword evidence="8 11" id="KW-0378">Hydrolase</keyword>
<dbReference type="PANTHER" id="PTHR43721:SF5">
    <property type="entry name" value="ELONGATION FACTOR TU, CHLOROPLASTIC"/>
    <property type="match status" value="1"/>
</dbReference>
<dbReference type="Gene3D" id="2.40.30.10">
    <property type="entry name" value="Translation factors"/>
    <property type="match status" value="2"/>
</dbReference>
<dbReference type="GO" id="GO:0003924">
    <property type="term" value="F:GTPase activity"/>
    <property type="evidence" value="ECO:0007669"/>
    <property type="project" value="UniProtKB-UniRule"/>
</dbReference>
<dbReference type="Pfam" id="PF03144">
    <property type="entry name" value="GTP_EFTU_D2"/>
    <property type="match status" value="1"/>
</dbReference>
<feature type="binding site" evidence="11">
    <location>
        <position position="26"/>
    </location>
    <ligand>
        <name>Mg(2+)</name>
        <dbReference type="ChEBI" id="CHEBI:18420"/>
    </ligand>
</feature>
<dbReference type="PANTHER" id="PTHR43721">
    <property type="entry name" value="ELONGATION FACTOR TU-RELATED"/>
    <property type="match status" value="1"/>
</dbReference>